<dbReference type="PANTHER" id="PTHR37306">
    <property type="entry name" value="COLICIN V PRODUCTION PROTEIN"/>
    <property type="match status" value="1"/>
</dbReference>
<sequence length="182" mass="20302">MISAILLIVFIWQFYIGYARGIVLQTYYLVASVLSLVIAGQFYQPLADKLTLWLPYANAVQGVTMAFWRDVPLFDLDQVYYAGAAFTAIYSLVYLAFRLLGVFVHLAPVNRWDNVGANVVSGVFSVLVTMMFFSLVLTLLATVPLSLVQNTLSGSGLVRFLVDSFYPFVNSIKDLWAGFVLN</sequence>
<comment type="subcellular location">
    <subcellularLocation>
        <location evidence="1">Membrane</location>
        <topology evidence="1">Multi-pass membrane protein</topology>
    </subcellularLocation>
</comment>
<accession>A0A6N7X4F4</accession>
<name>A0A6N7X4F4_STRAY</name>
<dbReference type="EMBL" id="CP114883">
    <property type="protein sequence ID" value="WBB06208.1"/>
    <property type="molecule type" value="Genomic_DNA"/>
</dbReference>
<dbReference type="RefSeq" id="WP_154455389.1">
    <property type="nucleotide sequence ID" value="NZ_BRXN01000040.1"/>
</dbReference>
<feature type="transmembrane region" description="Helical" evidence="5">
    <location>
        <begin position="80"/>
        <end position="107"/>
    </location>
</feature>
<reference evidence="6 8" key="1">
    <citation type="submission" date="2019-08" db="EMBL/GenBank/DDBJ databases">
        <title>In-depth cultivation of the pig gut microbiome towards novel bacterial diversity and tailored functional studies.</title>
        <authorList>
            <person name="Wylensek D."/>
            <person name="Hitch T.C.A."/>
            <person name="Clavel T."/>
        </authorList>
    </citation>
    <scope>NUCLEOTIDE SEQUENCE [LARGE SCALE GENOMIC DNA]</scope>
    <source>
        <strain evidence="6 8">BL-178-WT-3A</strain>
    </source>
</reference>
<dbReference type="Pfam" id="PF02674">
    <property type="entry name" value="Colicin_V"/>
    <property type="match status" value="1"/>
</dbReference>
<dbReference type="InterPro" id="IPR003825">
    <property type="entry name" value="Colicin-V_CvpA"/>
</dbReference>
<evidence type="ECO:0000256" key="5">
    <source>
        <dbReference type="SAM" id="Phobius"/>
    </source>
</evidence>
<proteinExistence type="predicted"/>
<keyword evidence="2 5" id="KW-0812">Transmembrane</keyword>
<keyword evidence="4 5" id="KW-0472">Membrane</keyword>
<dbReference type="Proteomes" id="UP001212085">
    <property type="component" value="Chromosome"/>
</dbReference>
<dbReference type="GO" id="GO:0016020">
    <property type="term" value="C:membrane"/>
    <property type="evidence" value="ECO:0007669"/>
    <property type="project" value="UniProtKB-SubCell"/>
</dbReference>
<feature type="transmembrane region" description="Helical" evidence="5">
    <location>
        <begin position="26"/>
        <end position="43"/>
    </location>
</feature>
<protein>
    <submittedName>
        <fullName evidence="6">CvpA family protein</fullName>
    </submittedName>
</protein>
<evidence type="ECO:0000313" key="8">
    <source>
        <dbReference type="Proteomes" id="UP000471052"/>
    </source>
</evidence>
<dbReference type="AlphaFoldDB" id="A0A6N7X4F4"/>
<evidence type="ECO:0000256" key="4">
    <source>
        <dbReference type="ARBA" id="ARBA00023136"/>
    </source>
</evidence>
<evidence type="ECO:0000256" key="1">
    <source>
        <dbReference type="ARBA" id="ARBA00004141"/>
    </source>
</evidence>
<dbReference type="GO" id="GO:0009403">
    <property type="term" value="P:toxin biosynthetic process"/>
    <property type="evidence" value="ECO:0007669"/>
    <property type="project" value="InterPro"/>
</dbReference>
<organism evidence="6 8">
    <name type="scientific">Streptococcus alactolyticus</name>
    <dbReference type="NCBI Taxonomy" id="29389"/>
    <lineage>
        <taxon>Bacteria</taxon>
        <taxon>Bacillati</taxon>
        <taxon>Bacillota</taxon>
        <taxon>Bacilli</taxon>
        <taxon>Lactobacillales</taxon>
        <taxon>Streptococcaceae</taxon>
        <taxon>Streptococcus</taxon>
    </lineage>
</organism>
<dbReference type="PANTHER" id="PTHR37306:SF1">
    <property type="entry name" value="COLICIN V PRODUCTION PROTEIN"/>
    <property type="match status" value="1"/>
</dbReference>
<evidence type="ECO:0000256" key="2">
    <source>
        <dbReference type="ARBA" id="ARBA00022692"/>
    </source>
</evidence>
<evidence type="ECO:0000313" key="9">
    <source>
        <dbReference type="Proteomes" id="UP001212085"/>
    </source>
</evidence>
<reference evidence="7 9" key="2">
    <citation type="submission" date="2022-12" db="EMBL/GenBank/DDBJ databases">
        <title>Streptococcus alactolyticus LGM, complete genome.</title>
        <authorList>
            <person name="Liu Z."/>
            <person name="Mu C."/>
            <person name="Zhu W."/>
        </authorList>
    </citation>
    <scope>NUCLEOTIDE SEQUENCE [LARGE SCALE GENOMIC DNA]</scope>
    <source>
        <strain evidence="7 9">LGM</strain>
    </source>
</reference>
<keyword evidence="9" id="KW-1185">Reference proteome</keyword>
<dbReference type="Proteomes" id="UP000471052">
    <property type="component" value="Unassembled WGS sequence"/>
</dbReference>
<dbReference type="EMBL" id="VUNP01000039">
    <property type="protein sequence ID" value="MST54287.1"/>
    <property type="molecule type" value="Genomic_DNA"/>
</dbReference>
<evidence type="ECO:0000313" key="7">
    <source>
        <dbReference type="EMBL" id="WBB06208.1"/>
    </source>
</evidence>
<feature type="transmembrane region" description="Helical" evidence="5">
    <location>
        <begin position="119"/>
        <end position="143"/>
    </location>
</feature>
<dbReference type="OrthoDB" id="1809613at2"/>
<keyword evidence="3 5" id="KW-1133">Transmembrane helix</keyword>
<gene>
    <name evidence="6" type="ORF">FYJ82_07850</name>
    <name evidence="7" type="ORF">O6R09_07955</name>
</gene>
<evidence type="ECO:0000313" key="6">
    <source>
        <dbReference type="EMBL" id="MST54287.1"/>
    </source>
</evidence>
<evidence type="ECO:0000256" key="3">
    <source>
        <dbReference type="ARBA" id="ARBA00022989"/>
    </source>
</evidence>